<proteinExistence type="predicted"/>
<gene>
    <name evidence="1" type="ORF">KC614_02235</name>
</gene>
<reference evidence="1" key="1">
    <citation type="submission" date="2020-04" db="EMBL/GenBank/DDBJ databases">
        <authorList>
            <person name="Zhang T."/>
        </authorList>
    </citation>
    <scope>NUCLEOTIDE SEQUENCE</scope>
    <source>
        <strain evidence="1">HKST-UBA03</strain>
    </source>
</reference>
<comment type="caution">
    <text evidence="1">The sequence shown here is derived from an EMBL/GenBank/DDBJ whole genome shotgun (WGS) entry which is preliminary data.</text>
</comment>
<dbReference type="AlphaFoldDB" id="A0A955LK45"/>
<organism evidence="1 2">
    <name type="scientific">candidate division WWE3 bacterium</name>
    <dbReference type="NCBI Taxonomy" id="2053526"/>
    <lineage>
        <taxon>Bacteria</taxon>
        <taxon>Katanobacteria</taxon>
    </lineage>
</organism>
<sequence length="71" mass="8033">FQLLNLIIALGLLTMPLLIESSESLFEMLSLSYPSRWPRDSDLATKTLDLSREIIIPSDLKPLFVKIEEAS</sequence>
<reference evidence="1" key="2">
    <citation type="journal article" date="2021" name="Microbiome">
        <title>Successional dynamics and alternative stable states in a saline activated sludge microbial community over 9 years.</title>
        <authorList>
            <person name="Wang Y."/>
            <person name="Ye J."/>
            <person name="Ju F."/>
            <person name="Liu L."/>
            <person name="Boyd J.A."/>
            <person name="Deng Y."/>
            <person name="Parks D.H."/>
            <person name="Jiang X."/>
            <person name="Yin X."/>
            <person name="Woodcroft B.J."/>
            <person name="Tyson G.W."/>
            <person name="Hugenholtz P."/>
            <person name="Polz M.F."/>
            <person name="Zhang T."/>
        </authorList>
    </citation>
    <scope>NUCLEOTIDE SEQUENCE</scope>
    <source>
        <strain evidence="1">HKST-UBA03</strain>
    </source>
</reference>
<feature type="non-terminal residue" evidence="1">
    <location>
        <position position="1"/>
    </location>
</feature>
<dbReference type="EMBL" id="JAGQKZ010000013">
    <property type="protein sequence ID" value="MCA9392000.1"/>
    <property type="molecule type" value="Genomic_DNA"/>
</dbReference>
<protein>
    <submittedName>
        <fullName evidence="1">Uncharacterized protein</fullName>
    </submittedName>
</protein>
<name>A0A955LK45_UNCKA</name>
<dbReference type="Proteomes" id="UP000751518">
    <property type="component" value="Unassembled WGS sequence"/>
</dbReference>
<evidence type="ECO:0000313" key="2">
    <source>
        <dbReference type="Proteomes" id="UP000751518"/>
    </source>
</evidence>
<accession>A0A955LK45</accession>
<evidence type="ECO:0000313" key="1">
    <source>
        <dbReference type="EMBL" id="MCA9392000.1"/>
    </source>
</evidence>